<evidence type="ECO:0000256" key="17">
    <source>
        <dbReference type="RuleBase" id="RU003297"/>
    </source>
</evidence>
<evidence type="ECO:0000256" key="8">
    <source>
        <dbReference type="ARBA" id="ARBA00022692"/>
    </source>
</evidence>
<feature type="transmembrane region" description="Helical" evidence="17">
    <location>
        <begin position="392"/>
        <end position="413"/>
    </location>
</feature>
<evidence type="ECO:0000256" key="5">
    <source>
        <dbReference type="ARBA" id="ARBA00021006"/>
    </source>
</evidence>
<comment type="subcellular location">
    <subcellularLocation>
        <location evidence="2 17">Mitochondrion membrane</location>
        <topology evidence="2 17">Multi-pass membrane protein</topology>
    </subcellularLocation>
</comment>
<evidence type="ECO:0000256" key="1">
    <source>
        <dbReference type="ARBA" id="ARBA00003257"/>
    </source>
</evidence>
<keyword evidence="15 17" id="KW-0472">Membrane</keyword>
<comment type="function">
    <text evidence="1">Core subunit of the mitochondrial membrane respiratory chain NADH dehydrogenase (Complex I) that is believed to belong to the minimal assembly required for catalysis. Complex I functions in the transfer of electrons from NADH to the respiratory chain. The immediate electron acceptor for the enzyme is believed to be ubiquinone.</text>
</comment>
<evidence type="ECO:0000256" key="7">
    <source>
        <dbReference type="ARBA" id="ARBA00022660"/>
    </source>
</evidence>
<evidence type="ECO:0000256" key="9">
    <source>
        <dbReference type="ARBA" id="ARBA00022967"/>
    </source>
</evidence>
<feature type="transmembrane region" description="Helical" evidence="17">
    <location>
        <begin position="349"/>
        <end position="371"/>
    </location>
</feature>
<dbReference type="GO" id="GO:0008137">
    <property type="term" value="F:NADH dehydrogenase (ubiquinone) activity"/>
    <property type="evidence" value="ECO:0007669"/>
    <property type="project" value="UniProtKB-UniRule"/>
</dbReference>
<feature type="transmembrane region" description="Helical" evidence="17">
    <location>
        <begin position="69"/>
        <end position="86"/>
    </location>
</feature>
<feature type="transmembrane region" description="Helical" evidence="17">
    <location>
        <begin position="243"/>
        <end position="263"/>
    </location>
</feature>
<feature type="transmembrane region" description="Helical" evidence="17">
    <location>
        <begin position="92"/>
        <end position="114"/>
    </location>
</feature>
<keyword evidence="12 17" id="KW-0520">NAD</keyword>
<dbReference type="PANTHER" id="PTHR43507:SF20">
    <property type="entry name" value="NADH-UBIQUINONE OXIDOREDUCTASE CHAIN 4"/>
    <property type="match status" value="1"/>
</dbReference>
<keyword evidence="10 17" id="KW-0249">Electron transport</keyword>
<evidence type="ECO:0000256" key="3">
    <source>
        <dbReference type="ARBA" id="ARBA00009025"/>
    </source>
</evidence>
<evidence type="ECO:0000256" key="4">
    <source>
        <dbReference type="ARBA" id="ARBA00012944"/>
    </source>
</evidence>
<comment type="similarity">
    <text evidence="3 17">Belongs to the complex I subunit 4 family.</text>
</comment>
<feature type="transmembrane region" description="Helical" evidence="17">
    <location>
        <begin position="126"/>
        <end position="146"/>
    </location>
</feature>
<feature type="transmembrane region" description="Helical" evidence="17">
    <location>
        <begin position="305"/>
        <end position="327"/>
    </location>
</feature>
<evidence type="ECO:0000256" key="15">
    <source>
        <dbReference type="ARBA" id="ARBA00023136"/>
    </source>
</evidence>
<evidence type="ECO:0000256" key="11">
    <source>
        <dbReference type="ARBA" id="ARBA00022989"/>
    </source>
</evidence>
<sequence length="414" mass="47567">MLEVMFIGAFVVVGMNWTLTLNFLCLMFIFFLLEVYDDGVYLVKLIMILLSLWLVMMMFFSVEFNEQKFVLKLMFMMVLYFLEVVFYSDSLIMFYIGFEASVIPILLIIFGWGYQPDRLEAGFYMIMYTVFFSLPLLLSIFLWEFMLISMNSIILVFLLAFLVKFPLFGLHLWLTRAHVEAPVYGSMILAGVMLKLGGYGLFKISFLGGDLILFSSEWLIVYSIFGGVILSMICFMQSDMKVLIAYSSIIHMSLVLSGILTMSELGMNGGIYMMVGHGLCSSGLFCMLGFVYNRTNSRSIYVNKGLLTVLPVGSLWWFMFCMGNISFPPSLNLAGELCLFITLVGWDSLIVFLLIFLSFLSSMYSIYLYSFSQHGLFCKNYSFNSFSLRESLVMFLHWIPLNVLMLDLSFLSFY</sequence>
<feature type="transmembrane region" description="Helical" evidence="17">
    <location>
        <begin position="39"/>
        <end position="62"/>
    </location>
</feature>
<feature type="transmembrane region" description="Helical" evidence="17">
    <location>
        <begin position="152"/>
        <end position="174"/>
    </location>
</feature>
<dbReference type="Pfam" id="PF00361">
    <property type="entry name" value="Proton_antipo_M"/>
    <property type="match status" value="1"/>
</dbReference>
<dbReference type="EMBL" id="MG989227">
    <property type="protein sequence ID" value="AWU48943.1"/>
    <property type="molecule type" value="Genomic_DNA"/>
</dbReference>
<keyword evidence="9" id="KW-1278">Translocase</keyword>
<name>A0A344A2F2_9HEMI</name>
<keyword evidence="7 17" id="KW-0679">Respiratory chain</keyword>
<evidence type="ECO:0000256" key="16">
    <source>
        <dbReference type="ARBA" id="ARBA00049551"/>
    </source>
</evidence>
<proteinExistence type="inferred from homology"/>
<evidence type="ECO:0000313" key="19">
    <source>
        <dbReference type="EMBL" id="AWU48943.1"/>
    </source>
</evidence>
<comment type="catalytic activity">
    <reaction evidence="16 17">
        <text>a ubiquinone + NADH + 5 H(+)(in) = a ubiquinol + NAD(+) + 4 H(+)(out)</text>
        <dbReference type="Rhea" id="RHEA:29091"/>
        <dbReference type="Rhea" id="RHEA-COMP:9565"/>
        <dbReference type="Rhea" id="RHEA-COMP:9566"/>
        <dbReference type="ChEBI" id="CHEBI:15378"/>
        <dbReference type="ChEBI" id="CHEBI:16389"/>
        <dbReference type="ChEBI" id="CHEBI:17976"/>
        <dbReference type="ChEBI" id="CHEBI:57540"/>
        <dbReference type="ChEBI" id="CHEBI:57945"/>
        <dbReference type="EC" id="7.1.1.2"/>
    </reaction>
</comment>
<evidence type="ECO:0000256" key="12">
    <source>
        <dbReference type="ARBA" id="ARBA00023027"/>
    </source>
</evidence>
<keyword evidence="13 17" id="KW-0830">Ubiquinone</keyword>
<dbReference type="InterPro" id="IPR003918">
    <property type="entry name" value="NADH_UbQ_OxRdtase"/>
</dbReference>
<feature type="transmembrane region" description="Helical" evidence="17">
    <location>
        <begin position="186"/>
        <end position="206"/>
    </location>
</feature>
<dbReference type="PRINTS" id="PR01437">
    <property type="entry name" value="NUOXDRDTASE4"/>
</dbReference>
<feature type="transmembrane region" description="Helical" evidence="17">
    <location>
        <begin position="269"/>
        <end position="293"/>
    </location>
</feature>
<evidence type="ECO:0000256" key="13">
    <source>
        <dbReference type="ARBA" id="ARBA00023075"/>
    </source>
</evidence>
<dbReference type="PANTHER" id="PTHR43507">
    <property type="entry name" value="NADH-UBIQUINONE OXIDOREDUCTASE CHAIN 4"/>
    <property type="match status" value="1"/>
</dbReference>
<feature type="domain" description="NADH:quinone oxidoreductase/Mrp antiporter transmembrane" evidence="18">
    <location>
        <begin position="88"/>
        <end position="360"/>
    </location>
</feature>
<protein>
    <recommendedName>
        <fullName evidence="5 17">NADH-ubiquinone oxidoreductase chain 4</fullName>
        <ecNumber evidence="4 17">7.1.1.2</ecNumber>
    </recommendedName>
</protein>
<dbReference type="GO" id="GO:0031966">
    <property type="term" value="C:mitochondrial membrane"/>
    <property type="evidence" value="ECO:0007669"/>
    <property type="project" value="UniProtKB-SubCell"/>
</dbReference>
<dbReference type="AlphaFoldDB" id="A0A344A2F2"/>
<reference evidence="19" key="1">
    <citation type="submission" date="2018-02" db="EMBL/GenBank/DDBJ databases">
        <title>Resolving the psyllid tree of life: Phylogenomic analysis of the superfamily Psylloidea (Hemiptera).</title>
        <authorList>
            <person name="Percy D.M."/>
            <person name="Sveinsson S."/>
            <person name="Lemmon A.R."/>
            <person name="Lemmon E.M."/>
            <person name="Ouvrard D."/>
            <person name="Burckhardt D."/>
        </authorList>
    </citation>
    <scope>NUCLEOTIDE SEQUENCE</scope>
    <source>
        <strain evidence="19">DP2.nwbl.00956_circ</strain>
    </source>
</reference>
<geneLocation type="mitochondrion" evidence="19"/>
<dbReference type="EC" id="7.1.1.2" evidence="4 17"/>
<accession>A0A344A2F2</accession>
<keyword evidence="8 17" id="KW-0812">Transmembrane</keyword>
<evidence type="ECO:0000256" key="6">
    <source>
        <dbReference type="ARBA" id="ARBA00022448"/>
    </source>
</evidence>
<gene>
    <name evidence="19" type="primary">nad4</name>
</gene>
<feature type="transmembrane region" description="Helical" evidence="17">
    <location>
        <begin position="218"/>
        <end position="236"/>
    </location>
</feature>
<evidence type="ECO:0000256" key="14">
    <source>
        <dbReference type="ARBA" id="ARBA00023128"/>
    </source>
</evidence>
<dbReference type="InterPro" id="IPR001750">
    <property type="entry name" value="ND/Mrp_TM"/>
</dbReference>
<dbReference type="GO" id="GO:0048039">
    <property type="term" value="F:ubiquinone binding"/>
    <property type="evidence" value="ECO:0007669"/>
    <property type="project" value="TreeGrafter"/>
</dbReference>
<evidence type="ECO:0000256" key="10">
    <source>
        <dbReference type="ARBA" id="ARBA00022982"/>
    </source>
</evidence>
<dbReference type="GO" id="GO:0015990">
    <property type="term" value="P:electron transport coupled proton transport"/>
    <property type="evidence" value="ECO:0007669"/>
    <property type="project" value="TreeGrafter"/>
</dbReference>
<evidence type="ECO:0000259" key="18">
    <source>
        <dbReference type="Pfam" id="PF00361"/>
    </source>
</evidence>
<evidence type="ECO:0000256" key="2">
    <source>
        <dbReference type="ARBA" id="ARBA00004225"/>
    </source>
</evidence>
<comment type="function">
    <text evidence="17">Core subunit of the mitochondrial membrane respiratory chain NADH dehydrogenase (Complex I) which catalyzes electron transfer from NADH through the respiratory chain, using ubiquinone as an electron acceptor. Essential for the catalytic activity and assembly of complex I.</text>
</comment>
<feature type="transmembrane region" description="Helical" evidence="17">
    <location>
        <begin position="7"/>
        <end position="33"/>
    </location>
</feature>
<dbReference type="GO" id="GO:0042773">
    <property type="term" value="P:ATP synthesis coupled electron transport"/>
    <property type="evidence" value="ECO:0007669"/>
    <property type="project" value="InterPro"/>
</dbReference>
<keyword evidence="6 17" id="KW-0813">Transport</keyword>
<dbReference type="GO" id="GO:0003954">
    <property type="term" value="F:NADH dehydrogenase activity"/>
    <property type="evidence" value="ECO:0007669"/>
    <property type="project" value="TreeGrafter"/>
</dbReference>
<keyword evidence="14 17" id="KW-0496">Mitochondrion</keyword>
<organism evidence="19">
    <name type="scientific">Homotoma ficus</name>
    <dbReference type="NCBI Taxonomy" id="2218120"/>
    <lineage>
        <taxon>Eukaryota</taxon>
        <taxon>Metazoa</taxon>
        <taxon>Ecdysozoa</taxon>
        <taxon>Arthropoda</taxon>
        <taxon>Hexapoda</taxon>
        <taxon>Insecta</taxon>
        <taxon>Pterygota</taxon>
        <taxon>Neoptera</taxon>
        <taxon>Paraneoptera</taxon>
        <taxon>Hemiptera</taxon>
        <taxon>Sternorrhyncha</taxon>
        <taxon>Psylloidea</taxon>
        <taxon>Carsidaridae</taxon>
        <taxon>Homotominae</taxon>
        <taxon>Homotoma</taxon>
    </lineage>
</organism>
<keyword evidence="11 17" id="KW-1133">Transmembrane helix</keyword>